<name>A0A835FID1_9POAL</name>
<dbReference type="PANTHER" id="PTHR31225:SF63">
    <property type="entry name" value="BETA-SELINENE SYNTHASE"/>
    <property type="match status" value="1"/>
</dbReference>
<dbReference type="InterPro" id="IPR008949">
    <property type="entry name" value="Isoprenoid_synthase_dom_sf"/>
</dbReference>
<dbReference type="InterPro" id="IPR044814">
    <property type="entry name" value="Terpene_cyclase_plant_C1"/>
</dbReference>
<dbReference type="GO" id="GO:0016102">
    <property type="term" value="P:diterpenoid biosynthetic process"/>
    <property type="evidence" value="ECO:0007669"/>
    <property type="project" value="InterPro"/>
</dbReference>
<dbReference type="SFLD" id="SFLDG01019">
    <property type="entry name" value="Terpene_Cyclase_Like_1_C_Termi"/>
    <property type="match status" value="1"/>
</dbReference>
<dbReference type="SUPFAM" id="SSF48576">
    <property type="entry name" value="Terpenoid synthases"/>
    <property type="match status" value="1"/>
</dbReference>
<dbReference type="OrthoDB" id="1877784at2759"/>
<feature type="domain" description="Terpene synthase N-terminal" evidence="4">
    <location>
        <begin position="38"/>
        <end position="219"/>
    </location>
</feature>
<evidence type="ECO:0000313" key="6">
    <source>
        <dbReference type="EMBL" id="KAF8757429.1"/>
    </source>
</evidence>
<sequence>MAAIGAAAPASANPTTCYDETDGTTTPARYHDGFESCLWGDFFVNYTPPSQIRSEEWMRERADQLKGQVRRMFEATMSMADAVTLVDTLEHLGMGLRFREEIDLLLDRVYRADEDLEFSTSNDLHIVALRFRLLRQHGFFVSADVFDKFRDGNNGGGSFSTGLCGKTRDLLSLYNAAHMAIPGEEALDDAIAFARRHLEAAVNKGELKSPMAEQVSRALGIPLPRSKPRVEATYYIAEYGQEETYDAVLLELAKLDFNLVRALHLKELSDITLWWKALYDKVKLTFCRDRAVEMHFWTLDMVPWDECSRARIALAKVIGLGGMMDDVYDVHATFEDCQRFDQAMQRWEESAVSVIPEYLRGFYLQIVRQFNELEGMLKSHEKHRISYLIKEFQMQSRIYVQEAKWSNDKYIPTFKEHTEVSLMSSWASTLCLVASAFAEDDVLATEQAVQWGLGMPDMYMACAEITRFRNDVASYQRGKNRKDMPNSVECYAKEHGVTGDEAAAAVTAIVEPAWRRINQGCLEMDRALLPAAARPVVGMSREVEVIYLDGRDGYTFGSDIKHIIDRLFVDPVPV</sequence>
<dbReference type="AlphaFoldDB" id="A0A835FID1"/>
<comment type="cofactor">
    <cofactor evidence="2">
        <name>Mg(2+)</name>
        <dbReference type="ChEBI" id="CHEBI:18420"/>
    </cofactor>
</comment>
<dbReference type="PANTHER" id="PTHR31225">
    <property type="entry name" value="OS04G0344100 PROTEIN-RELATED"/>
    <property type="match status" value="1"/>
</dbReference>
<dbReference type="GO" id="GO:0000287">
    <property type="term" value="F:magnesium ion binding"/>
    <property type="evidence" value="ECO:0007669"/>
    <property type="project" value="InterPro"/>
</dbReference>
<keyword evidence="3" id="KW-0479">Metal-binding</keyword>
<evidence type="ECO:0000256" key="1">
    <source>
        <dbReference type="ARBA" id="ARBA00001936"/>
    </source>
</evidence>
<dbReference type="InterPro" id="IPR034741">
    <property type="entry name" value="Terpene_cyclase-like_1_C"/>
</dbReference>
<dbReference type="InterPro" id="IPR005630">
    <property type="entry name" value="Terpene_synthase_metal-bd"/>
</dbReference>
<accession>A0A835FID1</accession>
<dbReference type="Gene3D" id="1.10.600.10">
    <property type="entry name" value="Farnesyl Diphosphate Synthase"/>
    <property type="match status" value="1"/>
</dbReference>
<gene>
    <name evidence="6" type="ORF">HU200_010949</name>
</gene>
<comment type="caution">
    <text evidence="6">The sequence shown here is derived from an EMBL/GenBank/DDBJ whole genome shotgun (WGS) entry which is preliminary data.</text>
</comment>
<dbReference type="InterPro" id="IPR036965">
    <property type="entry name" value="Terpene_synth_N_sf"/>
</dbReference>
<feature type="domain" description="Terpene synthase metal-binding" evidence="5">
    <location>
        <begin position="278"/>
        <end position="515"/>
    </location>
</feature>
<evidence type="ECO:0000256" key="2">
    <source>
        <dbReference type="ARBA" id="ARBA00001946"/>
    </source>
</evidence>
<dbReference type="Gene3D" id="1.50.10.130">
    <property type="entry name" value="Terpene synthase, N-terminal domain"/>
    <property type="match status" value="1"/>
</dbReference>
<evidence type="ECO:0000313" key="7">
    <source>
        <dbReference type="Proteomes" id="UP000636709"/>
    </source>
</evidence>
<reference evidence="6" key="1">
    <citation type="submission" date="2020-07" db="EMBL/GenBank/DDBJ databases">
        <title>Genome sequence and genetic diversity analysis of an under-domesticated orphan crop, white fonio (Digitaria exilis).</title>
        <authorList>
            <person name="Bennetzen J.L."/>
            <person name="Chen S."/>
            <person name="Ma X."/>
            <person name="Wang X."/>
            <person name="Yssel A.E.J."/>
            <person name="Chaluvadi S.R."/>
            <person name="Johnson M."/>
            <person name="Gangashetty P."/>
            <person name="Hamidou F."/>
            <person name="Sanogo M.D."/>
            <person name="Zwaenepoel A."/>
            <person name="Wallace J."/>
            <person name="Van De Peer Y."/>
            <person name="Van Deynze A."/>
        </authorList>
    </citation>
    <scope>NUCLEOTIDE SEQUENCE</scope>
    <source>
        <tissue evidence="6">Leaves</tissue>
    </source>
</reference>
<dbReference type="SUPFAM" id="SSF48239">
    <property type="entry name" value="Terpenoid cyclases/Protein prenyltransferases"/>
    <property type="match status" value="1"/>
</dbReference>
<comment type="cofactor">
    <cofactor evidence="1">
        <name>Mn(2+)</name>
        <dbReference type="ChEBI" id="CHEBI:29035"/>
    </cofactor>
</comment>
<dbReference type="Pfam" id="PF01397">
    <property type="entry name" value="Terpene_synth"/>
    <property type="match status" value="1"/>
</dbReference>
<proteinExistence type="predicted"/>
<dbReference type="EMBL" id="JACEFO010000773">
    <property type="protein sequence ID" value="KAF8757429.1"/>
    <property type="molecule type" value="Genomic_DNA"/>
</dbReference>
<organism evidence="6 7">
    <name type="scientific">Digitaria exilis</name>
    <dbReference type="NCBI Taxonomy" id="1010633"/>
    <lineage>
        <taxon>Eukaryota</taxon>
        <taxon>Viridiplantae</taxon>
        <taxon>Streptophyta</taxon>
        <taxon>Embryophyta</taxon>
        <taxon>Tracheophyta</taxon>
        <taxon>Spermatophyta</taxon>
        <taxon>Magnoliopsida</taxon>
        <taxon>Liliopsida</taxon>
        <taxon>Poales</taxon>
        <taxon>Poaceae</taxon>
        <taxon>PACMAD clade</taxon>
        <taxon>Panicoideae</taxon>
        <taxon>Panicodae</taxon>
        <taxon>Paniceae</taxon>
        <taxon>Anthephorinae</taxon>
        <taxon>Digitaria</taxon>
    </lineage>
</organism>
<dbReference type="InterPro" id="IPR001906">
    <property type="entry name" value="Terpene_synth_N"/>
</dbReference>
<dbReference type="Proteomes" id="UP000636709">
    <property type="component" value="Unassembled WGS sequence"/>
</dbReference>
<evidence type="ECO:0000256" key="3">
    <source>
        <dbReference type="ARBA" id="ARBA00022723"/>
    </source>
</evidence>
<dbReference type="SFLD" id="SFLDS00005">
    <property type="entry name" value="Isoprenoid_Synthase_Type_I"/>
    <property type="match status" value="1"/>
</dbReference>
<dbReference type="InterPro" id="IPR008930">
    <property type="entry name" value="Terpenoid_cyclase/PrenylTrfase"/>
</dbReference>
<dbReference type="InterPro" id="IPR050148">
    <property type="entry name" value="Terpene_synthase-like"/>
</dbReference>
<dbReference type="CDD" id="cd00684">
    <property type="entry name" value="Terpene_cyclase_plant_C1"/>
    <property type="match status" value="1"/>
</dbReference>
<protein>
    <submittedName>
        <fullName evidence="6">Uncharacterized protein</fullName>
    </submittedName>
</protein>
<keyword evidence="7" id="KW-1185">Reference proteome</keyword>
<evidence type="ECO:0000259" key="4">
    <source>
        <dbReference type="Pfam" id="PF01397"/>
    </source>
</evidence>
<dbReference type="GO" id="GO:0010333">
    <property type="term" value="F:terpene synthase activity"/>
    <property type="evidence" value="ECO:0007669"/>
    <property type="project" value="InterPro"/>
</dbReference>
<dbReference type="Pfam" id="PF03936">
    <property type="entry name" value="Terpene_synth_C"/>
    <property type="match status" value="1"/>
</dbReference>
<evidence type="ECO:0000259" key="5">
    <source>
        <dbReference type="Pfam" id="PF03936"/>
    </source>
</evidence>